<dbReference type="AlphaFoldDB" id="A0A5C6DJM6"/>
<reference evidence="6 7" key="1">
    <citation type="submission" date="2019-02" db="EMBL/GenBank/DDBJ databases">
        <title>Deep-cultivation of Planctomycetes and their phenomic and genomic characterization uncovers novel biology.</title>
        <authorList>
            <person name="Wiegand S."/>
            <person name="Jogler M."/>
            <person name="Boedeker C."/>
            <person name="Pinto D."/>
            <person name="Vollmers J."/>
            <person name="Rivas-Marin E."/>
            <person name="Kohn T."/>
            <person name="Peeters S.H."/>
            <person name="Heuer A."/>
            <person name="Rast P."/>
            <person name="Oberbeckmann S."/>
            <person name="Bunk B."/>
            <person name="Jeske O."/>
            <person name="Meyerdierks A."/>
            <person name="Storesund J.E."/>
            <person name="Kallscheuer N."/>
            <person name="Luecker S."/>
            <person name="Lage O.M."/>
            <person name="Pohl T."/>
            <person name="Merkel B.J."/>
            <person name="Hornburger P."/>
            <person name="Mueller R.-W."/>
            <person name="Bruemmer F."/>
            <person name="Labrenz M."/>
            <person name="Spormann A.M."/>
            <person name="Op Den Camp H."/>
            <person name="Overmann J."/>
            <person name="Amann R."/>
            <person name="Jetten M.S.M."/>
            <person name="Mascher T."/>
            <person name="Medema M.H."/>
            <person name="Devos D.P."/>
            <person name="Kaster A.-K."/>
            <person name="Ovreas L."/>
            <person name="Rohde M."/>
            <person name="Galperin M.Y."/>
            <person name="Jogler C."/>
        </authorList>
    </citation>
    <scope>NUCLEOTIDE SEQUENCE [LARGE SCALE GENOMIC DNA]</scope>
    <source>
        <strain evidence="6 7">Poly41</strain>
    </source>
</reference>
<evidence type="ECO:0000256" key="1">
    <source>
        <dbReference type="ARBA" id="ARBA00004442"/>
    </source>
</evidence>
<dbReference type="SUPFAM" id="SSF56954">
    <property type="entry name" value="Outer membrane efflux proteins (OEP)"/>
    <property type="match status" value="1"/>
</dbReference>
<evidence type="ECO:0000256" key="3">
    <source>
        <dbReference type="ARBA" id="ARBA00022692"/>
    </source>
</evidence>
<dbReference type="PANTHER" id="PTHR30026">
    <property type="entry name" value="OUTER MEMBRANE PROTEIN TOLC"/>
    <property type="match status" value="1"/>
</dbReference>
<evidence type="ECO:0000313" key="7">
    <source>
        <dbReference type="Proteomes" id="UP000319143"/>
    </source>
</evidence>
<dbReference type="OrthoDB" id="229865at2"/>
<dbReference type="GO" id="GO:1990281">
    <property type="term" value="C:efflux pump complex"/>
    <property type="evidence" value="ECO:0007669"/>
    <property type="project" value="TreeGrafter"/>
</dbReference>
<proteinExistence type="predicted"/>
<sequence length="696" mass="77001">MLDSIQPRTIGKRMCRIVAASLNQSSISLKHRRSRRRWCLAAAILIATAGCSSANRGGFPYRKAAPVKPEERSCGTTSPPGDALIAEELPAKLSPFQLAAFQGHGDPKAEPTQSAAQDLMELSDQAEQQLDQDSWLGTKKVTRHPAGPGTLSSPNTFAYATDPETATKRPITQNEVIAMALASSPVLKPLGLRILAHPETATTVFDTGIAASDPYFGPQAALAEFDSVLSASVSSQNNDRVFNNATLGGDVQELLQDYANLTGRVQKRSQNGAIWDINTIKLYDNNNRTGNIFPNYWETQLEAGVRQPLLRGAGREFNLIAGPNAQPGFNFSNGILIARLNNRISDTDFEIAVRTFVRDLYAVYWDLKRQYRHYDSVIAARDMAYQTWQSVLARSEAKLGGGEANKEAQSRAKYYRYCREAEMAIGGSSGQGGVLATERRLRQMIGLPNQPHELLFPVDEDVLAEFSFDLDTTVARAMMNRSELKRQRLKVQQQELRLVATKNFLLPQLDLIGRYRLRGFGDDLTGDGERFSSAYKDFFSLDHQEFEFGVEMGVVAGQRQARAAVRNATLQLAKDRSILLEQQRTLQFELTDAVAEVETAFDAMEFSRLQAEAVRARLKSSEVLFEADKIQIEFLLDAQEDLLQAELSYATDLSRYALSLVSVSADTGSLLQDLGIVLQRDCNQTHLIGPTESIGN</sequence>
<dbReference type="PANTHER" id="PTHR30026:SF23">
    <property type="entry name" value="TO APRF-PUTATIVE OUTER MEMBRANE EFFLUX PROTEIN OR SECRETED ALKALINE PHOSPHATASE-RELATED"/>
    <property type="match status" value="1"/>
</dbReference>
<comment type="subcellular location">
    <subcellularLocation>
        <location evidence="1">Cell outer membrane</location>
    </subcellularLocation>
</comment>
<dbReference type="Gene3D" id="1.20.1600.10">
    <property type="entry name" value="Outer membrane efflux proteins (OEP)"/>
    <property type="match status" value="1"/>
</dbReference>
<protein>
    <submittedName>
        <fullName evidence="6">Outer membrane efflux protein</fullName>
    </submittedName>
</protein>
<evidence type="ECO:0000256" key="5">
    <source>
        <dbReference type="ARBA" id="ARBA00023237"/>
    </source>
</evidence>
<organism evidence="6 7">
    <name type="scientific">Novipirellula artificiosorum</name>
    <dbReference type="NCBI Taxonomy" id="2528016"/>
    <lineage>
        <taxon>Bacteria</taxon>
        <taxon>Pseudomonadati</taxon>
        <taxon>Planctomycetota</taxon>
        <taxon>Planctomycetia</taxon>
        <taxon>Pirellulales</taxon>
        <taxon>Pirellulaceae</taxon>
        <taxon>Novipirellula</taxon>
    </lineage>
</organism>
<keyword evidence="5" id="KW-0998">Cell outer membrane</keyword>
<keyword evidence="3" id="KW-0812">Transmembrane</keyword>
<evidence type="ECO:0000256" key="4">
    <source>
        <dbReference type="ARBA" id="ARBA00023136"/>
    </source>
</evidence>
<dbReference type="GO" id="GO:0009279">
    <property type="term" value="C:cell outer membrane"/>
    <property type="evidence" value="ECO:0007669"/>
    <property type="project" value="UniProtKB-SubCell"/>
</dbReference>
<evidence type="ECO:0000256" key="2">
    <source>
        <dbReference type="ARBA" id="ARBA00022452"/>
    </source>
</evidence>
<keyword evidence="2" id="KW-1134">Transmembrane beta strand</keyword>
<evidence type="ECO:0000313" key="6">
    <source>
        <dbReference type="EMBL" id="TWU35109.1"/>
    </source>
</evidence>
<dbReference type="InterPro" id="IPR051906">
    <property type="entry name" value="TolC-like"/>
</dbReference>
<dbReference type="GO" id="GO:0015288">
    <property type="term" value="F:porin activity"/>
    <property type="evidence" value="ECO:0007669"/>
    <property type="project" value="TreeGrafter"/>
</dbReference>
<accession>A0A5C6DJM6</accession>
<keyword evidence="7" id="KW-1185">Reference proteome</keyword>
<gene>
    <name evidence="6" type="ORF">Poly41_42530</name>
</gene>
<keyword evidence="4" id="KW-0472">Membrane</keyword>
<dbReference type="Proteomes" id="UP000319143">
    <property type="component" value="Unassembled WGS sequence"/>
</dbReference>
<dbReference type="EMBL" id="SJPV01000007">
    <property type="protein sequence ID" value="TWU35109.1"/>
    <property type="molecule type" value="Genomic_DNA"/>
</dbReference>
<dbReference type="GO" id="GO:0015562">
    <property type="term" value="F:efflux transmembrane transporter activity"/>
    <property type="evidence" value="ECO:0007669"/>
    <property type="project" value="InterPro"/>
</dbReference>
<name>A0A5C6DJM6_9BACT</name>
<comment type="caution">
    <text evidence="6">The sequence shown here is derived from an EMBL/GenBank/DDBJ whole genome shotgun (WGS) entry which is preliminary data.</text>
</comment>